<sequence length="126" mass="13865">MSRISVVKQITVNEVGLGSTLFVGDLVEVKPRSKALAIQREVANFYGNEGNLDSYAIFSRPIPIPSIYEDVKMEICSSNPFIKVGTVDILSISSSSLLQVGSNRTIDAETRTKHIRQLLPKDKKGK</sequence>
<reference evidence="1 2" key="1">
    <citation type="journal article" date="2009" name="Int. J. Syst. Evol. Microbiol.">
        <title>Paenibacillus contaminans sp. nov., isolated from a contaminated laboratory plate.</title>
        <authorList>
            <person name="Chou J.H."/>
            <person name="Lee J.H."/>
            <person name="Lin M.C."/>
            <person name="Chang P.S."/>
            <person name="Arun A.B."/>
            <person name="Young C.C."/>
            <person name="Chen W.M."/>
        </authorList>
    </citation>
    <scope>NUCLEOTIDE SEQUENCE [LARGE SCALE GENOMIC DNA]</scope>
    <source>
        <strain evidence="1 2">CKOBP-6</strain>
    </source>
</reference>
<dbReference type="Pfam" id="PF10970">
    <property type="entry name" value="GerPE"/>
    <property type="match status" value="1"/>
</dbReference>
<evidence type="ECO:0000313" key="1">
    <source>
        <dbReference type="EMBL" id="RAV22507.1"/>
    </source>
</evidence>
<dbReference type="RefSeq" id="WP_113029913.1">
    <property type="nucleotide sequence ID" value="NZ_QMFB01000002.1"/>
</dbReference>
<name>A0A329MXP2_9BACL</name>
<evidence type="ECO:0000313" key="2">
    <source>
        <dbReference type="Proteomes" id="UP000250369"/>
    </source>
</evidence>
<dbReference type="AlphaFoldDB" id="A0A329MXP2"/>
<dbReference type="OrthoDB" id="2599887at2"/>
<comment type="caution">
    <text evidence="1">The sequence shown here is derived from an EMBL/GenBank/DDBJ whole genome shotgun (WGS) entry which is preliminary data.</text>
</comment>
<dbReference type="InterPro" id="IPR024496">
    <property type="entry name" value="Spore_germ_GerPE"/>
</dbReference>
<dbReference type="EMBL" id="QMFB01000002">
    <property type="protein sequence ID" value="RAV22507.1"/>
    <property type="molecule type" value="Genomic_DNA"/>
</dbReference>
<accession>A0A329MXP2</accession>
<proteinExistence type="predicted"/>
<keyword evidence="2" id="KW-1185">Reference proteome</keyword>
<protein>
    <submittedName>
        <fullName evidence="1">Spore germination protein GerPE</fullName>
    </submittedName>
</protein>
<dbReference type="Proteomes" id="UP000250369">
    <property type="component" value="Unassembled WGS sequence"/>
</dbReference>
<organism evidence="1 2">
    <name type="scientific">Paenibacillus contaminans</name>
    <dbReference type="NCBI Taxonomy" id="450362"/>
    <lineage>
        <taxon>Bacteria</taxon>
        <taxon>Bacillati</taxon>
        <taxon>Bacillota</taxon>
        <taxon>Bacilli</taxon>
        <taxon>Bacillales</taxon>
        <taxon>Paenibacillaceae</taxon>
        <taxon>Paenibacillus</taxon>
    </lineage>
</organism>
<gene>
    <name evidence="1" type="ORF">DQG23_06110</name>
</gene>